<reference evidence="8 9" key="1">
    <citation type="journal article" date="2013" name="BMC Genomics">
        <title>Reconstruction of the lipid metabolism for the microalga Monoraphidium neglectum from its genome sequence reveals characteristics suitable for biofuel production.</title>
        <authorList>
            <person name="Bogen C."/>
            <person name="Al-Dilaimi A."/>
            <person name="Albersmeier A."/>
            <person name="Wichmann J."/>
            <person name="Grundmann M."/>
            <person name="Rupp O."/>
            <person name="Lauersen K.J."/>
            <person name="Blifernez-Klassen O."/>
            <person name="Kalinowski J."/>
            <person name="Goesmann A."/>
            <person name="Mussgnug J.H."/>
            <person name="Kruse O."/>
        </authorList>
    </citation>
    <scope>NUCLEOTIDE SEQUENCE [LARGE SCALE GENOMIC DNA]</scope>
    <source>
        <strain evidence="8 9">SAG 48.87</strain>
    </source>
</reference>
<dbReference type="RefSeq" id="XP_013892026.1">
    <property type="nucleotide sequence ID" value="XM_014036572.1"/>
</dbReference>
<dbReference type="Proteomes" id="UP000054498">
    <property type="component" value="Unassembled WGS sequence"/>
</dbReference>
<dbReference type="PANTHER" id="PTHR47969:SF29">
    <property type="entry name" value="KINESIN-LIKE PROTEIN"/>
    <property type="match status" value="1"/>
</dbReference>
<evidence type="ECO:0000256" key="6">
    <source>
        <dbReference type="SAM" id="MobiDB-lite"/>
    </source>
</evidence>
<feature type="domain" description="Kinesin motor" evidence="7">
    <location>
        <begin position="1"/>
        <end position="157"/>
    </location>
</feature>
<dbReference type="InterPro" id="IPR036961">
    <property type="entry name" value="Kinesin_motor_dom_sf"/>
</dbReference>
<evidence type="ECO:0000256" key="5">
    <source>
        <dbReference type="RuleBase" id="RU000394"/>
    </source>
</evidence>
<dbReference type="SUPFAM" id="SSF52540">
    <property type="entry name" value="P-loop containing nucleoside triphosphate hydrolases"/>
    <property type="match status" value="1"/>
</dbReference>
<dbReference type="GO" id="GO:0005875">
    <property type="term" value="C:microtubule associated complex"/>
    <property type="evidence" value="ECO:0007669"/>
    <property type="project" value="TreeGrafter"/>
</dbReference>
<evidence type="ECO:0000256" key="2">
    <source>
        <dbReference type="ARBA" id="ARBA00022840"/>
    </source>
</evidence>
<evidence type="ECO:0000256" key="4">
    <source>
        <dbReference type="PROSITE-ProRule" id="PRU00283"/>
    </source>
</evidence>
<evidence type="ECO:0000313" key="9">
    <source>
        <dbReference type="Proteomes" id="UP000054498"/>
    </source>
</evidence>
<dbReference type="GO" id="GO:0005874">
    <property type="term" value="C:microtubule"/>
    <property type="evidence" value="ECO:0007669"/>
    <property type="project" value="UniProtKB-KW"/>
</dbReference>
<dbReference type="PROSITE" id="PS50067">
    <property type="entry name" value="KINESIN_MOTOR_2"/>
    <property type="match status" value="1"/>
</dbReference>
<dbReference type="GO" id="GO:0003777">
    <property type="term" value="F:microtubule motor activity"/>
    <property type="evidence" value="ECO:0007669"/>
    <property type="project" value="InterPro"/>
</dbReference>
<dbReference type="GO" id="GO:0007018">
    <property type="term" value="P:microtubule-based movement"/>
    <property type="evidence" value="ECO:0007669"/>
    <property type="project" value="InterPro"/>
</dbReference>
<dbReference type="KEGG" id="mng:MNEG_14957"/>
<comment type="caution">
    <text evidence="4">Lacks conserved residue(s) required for the propagation of feature annotation.</text>
</comment>
<keyword evidence="5" id="KW-0493">Microtubule</keyword>
<dbReference type="PANTHER" id="PTHR47969">
    <property type="entry name" value="CHROMOSOME-ASSOCIATED KINESIN KIF4A-RELATED"/>
    <property type="match status" value="1"/>
</dbReference>
<dbReference type="InterPro" id="IPR001752">
    <property type="entry name" value="Kinesin_motor_dom"/>
</dbReference>
<keyword evidence="1 5" id="KW-0547">Nucleotide-binding</keyword>
<dbReference type="STRING" id="145388.A0A0D2LTH5"/>
<protein>
    <recommendedName>
        <fullName evidence="5">Kinesin-like protein</fullName>
    </recommendedName>
</protein>
<dbReference type="Gene3D" id="3.40.850.10">
    <property type="entry name" value="Kinesin motor domain"/>
    <property type="match status" value="1"/>
</dbReference>
<feature type="region of interest" description="Disordered" evidence="6">
    <location>
        <begin position="197"/>
        <end position="234"/>
    </location>
</feature>
<dbReference type="AlphaFoldDB" id="A0A0D2LTH5"/>
<dbReference type="PROSITE" id="PS00411">
    <property type="entry name" value="KINESIN_MOTOR_1"/>
    <property type="match status" value="1"/>
</dbReference>
<dbReference type="OrthoDB" id="3176171at2759"/>
<dbReference type="PRINTS" id="PR00380">
    <property type="entry name" value="KINESINHEAVY"/>
</dbReference>
<dbReference type="Pfam" id="PF00225">
    <property type="entry name" value="Kinesin"/>
    <property type="match status" value="1"/>
</dbReference>
<sequence>MMEVIRTGMKHRRVGSHQLNMESSRSHSIMTVYCDATPTDPSCYDYGTVRYGKLSFVDLAGSERVKDSRSEGVMLKETININKSLSVLGKVISTLADNDAAGTTAHVPYRDSKLTKLLMDSLGGSALTLMIACCSPSSLQVEETLSTLLYATRTKNIHNRPAVQYDPKEAQISLLRREMELLRQENGLLREQLRAGAAHGVSGPGANSPWPGSPGGGAARAGTPPPPASPRAGGLEDLAAADELVADLRSRSSPLLLMRASGGDGRAAGEQPGVAPRISSTSEQAGPARAAGAVSPVPPSPGAAAASSASGEILRRLRETQGLLVKFSEENGRLARENDRLRAGRNVLSTGRNSCTK</sequence>
<keyword evidence="9" id="KW-1185">Reference proteome</keyword>
<feature type="compositionally biased region" description="Low complexity" evidence="6">
    <location>
        <begin position="285"/>
        <end position="295"/>
    </location>
</feature>
<dbReference type="GO" id="GO:0005524">
    <property type="term" value="F:ATP binding"/>
    <property type="evidence" value="ECO:0007669"/>
    <property type="project" value="UniProtKB-KW"/>
</dbReference>
<proteinExistence type="inferred from homology"/>
<evidence type="ECO:0000313" key="8">
    <source>
        <dbReference type="EMBL" id="KIY93006.1"/>
    </source>
</evidence>
<dbReference type="InterPro" id="IPR027640">
    <property type="entry name" value="Kinesin-like_fam"/>
</dbReference>
<accession>A0A0D2LTH5</accession>
<evidence type="ECO:0000256" key="1">
    <source>
        <dbReference type="ARBA" id="ARBA00022741"/>
    </source>
</evidence>
<keyword evidence="2 5" id="KW-0067">ATP-binding</keyword>
<dbReference type="EMBL" id="KK105122">
    <property type="protein sequence ID" value="KIY93006.1"/>
    <property type="molecule type" value="Genomic_DNA"/>
</dbReference>
<dbReference type="InterPro" id="IPR027417">
    <property type="entry name" value="P-loop_NTPase"/>
</dbReference>
<dbReference type="GeneID" id="25732570"/>
<dbReference type="GO" id="GO:0051231">
    <property type="term" value="P:spindle elongation"/>
    <property type="evidence" value="ECO:0007669"/>
    <property type="project" value="TreeGrafter"/>
</dbReference>
<comment type="similarity">
    <text evidence="4 5">Belongs to the TRAFAC class myosin-kinesin ATPase superfamily. Kinesin family.</text>
</comment>
<keyword evidence="3 5" id="KW-0505">Motor protein</keyword>
<dbReference type="GO" id="GO:0008017">
    <property type="term" value="F:microtubule binding"/>
    <property type="evidence" value="ECO:0007669"/>
    <property type="project" value="InterPro"/>
</dbReference>
<gene>
    <name evidence="8" type="ORF">MNEG_14957</name>
</gene>
<feature type="region of interest" description="Disordered" evidence="6">
    <location>
        <begin position="259"/>
        <end position="309"/>
    </location>
</feature>
<evidence type="ECO:0000256" key="3">
    <source>
        <dbReference type="ARBA" id="ARBA00023175"/>
    </source>
</evidence>
<dbReference type="InterPro" id="IPR019821">
    <property type="entry name" value="Kinesin_motor_CS"/>
</dbReference>
<organism evidence="8 9">
    <name type="scientific">Monoraphidium neglectum</name>
    <dbReference type="NCBI Taxonomy" id="145388"/>
    <lineage>
        <taxon>Eukaryota</taxon>
        <taxon>Viridiplantae</taxon>
        <taxon>Chlorophyta</taxon>
        <taxon>core chlorophytes</taxon>
        <taxon>Chlorophyceae</taxon>
        <taxon>CS clade</taxon>
        <taxon>Sphaeropleales</taxon>
        <taxon>Selenastraceae</taxon>
        <taxon>Monoraphidium</taxon>
    </lineage>
</organism>
<dbReference type="GO" id="GO:0007052">
    <property type="term" value="P:mitotic spindle organization"/>
    <property type="evidence" value="ECO:0007669"/>
    <property type="project" value="TreeGrafter"/>
</dbReference>
<dbReference type="SMART" id="SM00129">
    <property type="entry name" value="KISc"/>
    <property type="match status" value="1"/>
</dbReference>
<evidence type="ECO:0000259" key="7">
    <source>
        <dbReference type="PROSITE" id="PS50067"/>
    </source>
</evidence>
<name>A0A0D2LTH5_9CHLO</name>